<evidence type="ECO:0000259" key="3">
    <source>
        <dbReference type="PROSITE" id="PS50994"/>
    </source>
</evidence>
<feature type="domain" description="OTU" evidence="2">
    <location>
        <begin position="578"/>
        <end position="752"/>
    </location>
</feature>
<dbReference type="GO" id="GO:0015074">
    <property type="term" value="P:DNA integration"/>
    <property type="evidence" value="ECO:0007669"/>
    <property type="project" value="InterPro"/>
</dbReference>
<dbReference type="InterPro" id="IPR003323">
    <property type="entry name" value="OTU_dom"/>
</dbReference>
<evidence type="ECO:0000256" key="1">
    <source>
        <dbReference type="ARBA" id="ARBA00012493"/>
    </source>
</evidence>
<evidence type="ECO:0000313" key="5">
    <source>
        <dbReference type="WBParaSite" id="L893_g8498.t1"/>
    </source>
</evidence>
<dbReference type="GO" id="GO:0003964">
    <property type="term" value="F:RNA-directed DNA polymerase activity"/>
    <property type="evidence" value="ECO:0007669"/>
    <property type="project" value="UniProtKB-EC"/>
</dbReference>
<dbReference type="SUPFAM" id="SSF53098">
    <property type="entry name" value="Ribonuclease H-like"/>
    <property type="match status" value="1"/>
</dbReference>
<dbReference type="GO" id="GO:0003676">
    <property type="term" value="F:nucleic acid binding"/>
    <property type="evidence" value="ECO:0007669"/>
    <property type="project" value="InterPro"/>
</dbReference>
<dbReference type="Proteomes" id="UP000095287">
    <property type="component" value="Unplaced"/>
</dbReference>
<dbReference type="InterPro" id="IPR038765">
    <property type="entry name" value="Papain-like_cys_pep_sf"/>
</dbReference>
<dbReference type="FunFam" id="3.30.420.10:FF:000032">
    <property type="entry name" value="Retrovirus-related Pol polyprotein from transposon 297-like Protein"/>
    <property type="match status" value="1"/>
</dbReference>
<dbReference type="Pfam" id="PF17921">
    <property type="entry name" value="Integrase_H2C2"/>
    <property type="match status" value="1"/>
</dbReference>
<dbReference type="PROSITE" id="PS50802">
    <property type="entry name" value="OTU"/>
    <property type="match status" value="1"/>
</dbReference>
<protein>
    <recommendedName>
        <fullName evidence="1">RNA-directed DNA polymerase</fullName>
        <ecNumber evidence="1">2.7.7.49</ecNumber>
    </recommendedName>
</protein>
<dbReference type="InterPro" id="IPR036397">
    <property type="entry name" value="RNaseH_sf"/>
</dbReference>
<dbReference type="CDD" id="cd22755">
    <property type="entry name" value="OTU_CeDUB-like"/>
    <property type="match status" value="1"/>
</dbReference>
<dbReference type="InterPro" id="IPR001584">
    <property type="entry name" value="Integrase_cat-core"/>
</dbReference>
<name>A0A1I8ASQ7_9BILA</name>
<keyword evidence="4" id="KW-1185">Reference proteome</keyword>
<proteinExistence type="predicted"/>
<dbReference type="PANTHER" id="PTHR37984">
    <property type="entry name" value="PROTEIN CBG26694"/>
    <property type="match status" value="1"/>
</dbReference>
<dbReference type="PANTHER" id="PTHR37984:SF5">
    <property type="entry name" value="PROTEIN NYNRIN-LIKE"/>
    <property type="match status" value="1"/>
</dbReference>
<organism evidence="4 5">
    <name type="scientific">Steinernema glaseri</name>
    <dbReference type="NCBI Taxonomy" id="37863"/>
    <lineage>
        <taxon>Eukaryota</taxon>
        <taxon>Metazoa</taxon>
        <taxon>Ecdysozoa</taxon>
        <taxon>Nematoda</taxon>
        <taxon>Chromadorea</taxon>
        <taxon>Rhabditida</taxon>
        <taxon>Tylenchina</taxon>
        <taxon>Panagrolaimomorpha</taxon>
        <taxon>Strongyloidoidea</taxon>
        <taxon>Steinernematidae</taxon>
        <taxon>Steinernema</taxon>
    </lineage>
</organism>
<dbReference type="Gene3D" id="3.30.420.10">
    <property type="entry name" value="Ribonuclease H-like superfamily/Ribonuclease H"/>
    <property type="match status" value="1"/>
</dbReference>
<dbReference type="AlphaFoldDB" id="A0A1I8ASQ7"/>
<dbReference type="InterPro" id="IPR012337">
    <property type="entry name" value="RNaseH-like_sf"/>
</dbReference>
<sequence>MCHEDYEDILHFLKCGENRREGKSARQSLQRKASKFAFKDSRLYLAESDDVKGAIPKVVVKAGEEVEILHKAHVDTAHGGRDPTLNLIKSCYYWNNLKQDVTYFISGCHSCQLNRSALKLQSNELRPIPPPKAPGIMYGIDLITLPESSRGNKYVAVAVDYFTKYPFAKAIPTKGAVEIADFIVNDIVSYFGVPKYIITDQGSEFKAALVKQMVADKLGIQQRFSAPYHPETNGLVERMNQTLKNKLRKLLEDVKNWDDHLPMALMAIRSTKNRATKKSPLELLIGYPMRMPLHVTAEEDSQDAEDPKADTFSQDSFLVSRFKKLSELNADRIQAREAILEEQAKYKAYYDRKHKPQMLRVGDLVTRINEAKIRSKGKTMETNRKGPYRVTGITRHKTILLDGLKGTHNADRLVPYKKIELPASIDELMNVDTCTSEFASNTTVLDEEDDGYFSRPCSPIPSREESIDSHAVSESVGSMSSGHRCTELDICHSIVSHTTVPAETMEPPRKILKVVRIPTNTKLANSAESTLDQMCLRFPTADWQQKHYKSFLIKGPVQLVSTCQTAQIFSELHDPVKEDTMNVRADGNCGFRVLSLFLFGYELYHGHLRRVICSWIERQPAKWIETLTASESCAKTYLTKKQMWDNAKWMSTVELQAAAEIFGIHVLVYDPSCARAWRWRKHSPDFSTSQRYRPHIDDSILDADWPAADWPAADWPAIGLTPITLNHEWAANWPGQQIGLPQRTDRRCVVEH</sequence>
<dbReference type="WBParaSite" id="L893_g8498.t1">
    <property type="protein sequence ID" value="L893_g8498.t1"/>
    <property type="gene ID" value="L893_g8498"/>
</dbReference>
<dbReference type="Gene3D" id="1.10.340.70">
    <property type="match status" value="1"/>
</dbReference>
<dbReference type="EC" id="2.7.7.49" evidence="1"/>
<feature type="domain" description="Integrase catalytic" evidence="3">
    <location>
        <begin position="130"/>
        <end position="288"/>
    </location>
</feature>
<dbReference type="InterPro" id="IPR041588">
    <property type="entry name" value="Integrase_H2C2"/>
</dbReference>
<dbReference type="PROSITE" id="PS50994">
    <property type="entry name" value="INTEGRASE"/>
    <property type="match status" value="1"/>
</dbReference>
<evidence type="ECO:0000259" key="2">
    <source>
        <dbReference type="PROSITE" id="PS50802"/>
    </source>
</evidence>
<dbReference type="Gene3D" id="3.90.70.80">
    <property type="match status" value="1"/>
</dbReference>
<dbReference type="InterPro" id="IPR050951">
    <property type="entry name" value="Retrovirus_Pol_polyprotein"/>
</dbReference>
<evidence type="ECO:0000313" key="4">
    <source>
        <dbReference type="Proteomes" id="UP000095287"/>
    </source>
</evidence>
<dbReference type="SUPFAM" id="SSF54001">
    <property type="entry name" value="Cysteine proteinases"/>
    <property type="match status" value="1"/>
</dbReference>
<accession>A0A1I8ASQ7</accession>
<reference evidence="5" key="1">
    <citation type="submission" date="2016-11" db="UniProtKB">
        <authorList>
            <consortium name="WormBaseParasite"/>
        </authorList>
    </citation>
    <scope>IDENTIFICATION</scope>
</reference>
<dbReference type="Pfam" id="PF00665">
    <property type="entry name" value="rve"/>
    <property type="match status" value="1"/>
</dbReference>